<evidence type="ECO:0000256" key="6">
    <source>
        <dbReference type="ARBA" id="ARBA00030806"/>
    </source>
</evidence>
<dbReference type="InterPro" id="IPR016161">
    <property type="entry name" value="Ald_DH/histidinol_DH"/>
</dbReference>
<dbReference type="GO" id="GO:0005737">
    <property type="term" value="C:cytoplasm"/>
    <property type="evidence" value="ECO:0007669"/>
    <property type="project" value="TreeGrafter"/>
</dbReference>
<feature type="domain" description="Aldehyde dehydrogenase" evidence="12">
    <location>
        <begin position="21"/>
        <end position="448"/>
    </location>
</feature>
<evidence type="ECO:0000256" key="10">
    <source>
        <dbReference type="PROSITE-ProRule" id="PRU10007"/>
    </source>
</evidence>
<accession>A0A084G410</accession>
<dbReference type="GO" id="GO:0004777">
    <property type="term" value="F:succinate-semialdehyde dehydrogenase (NAD+) activity"/>
    <property type="evidence" value="ECO:0007669"/>
    <property type="project" value="UniProtKB-EC"/>
</dbReference>
<dbReference type="AlphaFoldDB" id="A0A084G410"/>
<dbReference type="KEGG" id="sapo:SAPIO_CDS6297"/>
<comment type="caution">
    <text evidence="13">The sequence shown here is derived from an EMBL/GenBank/DDBJ whole genome shotgun (WGS) entry which is preliminary data.</text>
</comment>
<name>A0A084G410_PSEDA</name>
<comment type="pathway">
    <text evidence="1">Amino-acid degradation; 4-aminobutanoate degradation.</text>
</comment>
<keyword evidence="5 11" id="KW-0560">Oxidoreductase</keyword>
<gene>
    <name evidence="13" type="ORF">SAPIO_CDS6297</name>
</gene>
<dbReference type="PANTHER" id="PTHR43353:SF5">
    <property type="entry name" value="SUCCINATE-SEMIALDEHYDE DEHYDROGENASE, MITOCHONDRIAL"/>
    <property type="match status" value="1"/>
</dbReference>
<evidence type="ECO:0000313" key="13">
    <source>
        <dbReference type="EMBL" id="KEZ42072.1"/>
    </source>
</evidence>
<dbReference type="InterPro" id="IPR016162">
    <property type="entry name" value="Ald_DH_N"/>
</dbReference>
<dbReference type="EMBL" id="JOWA01000102">
    <property type="protein sequence ID" value="KEZ42072.1"/>
    <property type="molecule type" value="Genomic_DNA"/>
</dbReference>
<evidence type="ECO:0000256" key="3">
    <source>
        <dbReference type="ARBA" id="ARBA00013051"/>
    </source>
</evidence>
<dbReference type="OMA" id="GQMCICT"/>
<evidence type="ECO:0000256" key="2">
    <source>
        <dbReference type="ARBA" id="ARBA00009986"/>
    </source>
</evidence>
<dbReference type="InterPro" id="IPR016163">
    <property type="entry name" value="Ald_DH_C"/>
</dbReference>
<dbReference type="InterPro" id="IPR015590">
    <property type="entry name" value="Aldehyde_DH_dom"/>
</dbReference>
<dbReference type="Proteomes" id="UP000028545">
    <property type="component" value="Unassembled WGS sequence"/>
</dbReference>
<evidence type="ECO:0000256" key="11">
    <source>
        <dbReference type="RuleBase" id="RU003345"/>
    </source>
</evidence>
<dbReference type="PANTHER" id="PTHR43353">
    <property type="entry name" value="SUCCINATE-SEMIALDEHYDE DEHYDROGENASE, MITOCHONDRIAL"/>
    <property type="match status" value="1"/>
</dbReference>
<comment type="catalytic activity">
    <reaction evidence="7">
        <text>succinate semialdehyde + NADP(+) + H2O = succinate + NADPH + 2 H(+)</text>
        <dbReference type="Rhea" id="RHEA:13213"/>
        <dbReference type="ChEBI" id="CHEBI:15377"/>
        <dbReference type="ChEBI" id="CHEBI:15378"/>
        <dbReference type="ChEBI" id="CHEBI:30031"/>
        <dbReference type="ChEBI" id="CHEBI:57706"/>
        <dbReference type="ChEBI" id="CHEBI:57783"/>
        <dbReference type="ChEBI" id="CHEBI:58349"/>
        <dbReference type="EC" id="1.2.1.16"/>
    </reaction>
</comment>
<evidence type="ECO:0000256" key="4">
    <source>
        <dbReference type="ARBA" id="ARBA00019842"/>
    </source>
</evidence>
<dbReference type="InterPro" id="IPR029510">
    <property type="entry name" value="Ald_DH_CS_GLU"/>
</dbReference>
<evidence type="ECO:0000259" key="12">
    <source>
        <dbReference type="Pfam" id="PF00171"/>
    </source>
</evidence>
<dbReference type="VEuPathDB" id="FungiDB:SAPIO_CDS6297"/>
<evidence type="ECO:0000256" key="5">
    <source>
        <dbReference type="ARBA" id="ARBA00023002"/>
    </source>
</evidence>
<organism evidence="13 14">
    <name type="scientific">Pseudallescheria apiosperma</name>
    <name type="common">Scedosporium apiospermum</name>
    <dbReference type="NCBI Taxonomy" id="563466"/>
    <lineage>
        <taxon>Eukaryota</taxon>
        <taxon>Fungi</taxon>
        <taxon>Dikarya</taxon>
        <taxon>Ascomycota</taxon>
        <taxon>Pezizomycotina</taxon>
        <taxon>Sordariomycetes</taxon>
        <taxon>Hypocreomycetidae</taxon>
        <taxon>Microascales</taxon>
        <taxon>Microascaceae</taxon>
        <taxon>Scedosporium</taxon>
    </lineage>
</organism>
<dbReference type="GO" id="GO:0009450">
    <property type="term" value="P:gamma-aminobutyric acid catabolic process"/>
    <property type="evidence" value="ECO:0007669"/>
    <property type="project" value="TreeGrafter"/>
</dbReference>
<dbReference type="EC" id="1.2.1.24" evidence="3"/>
<dbReference type="CDD" id="cd07103">
    <property type="entry name" value="ALDH_F5_SSADH_GabD"/>
    <property type="match status" value="1"/>
</dbReference>
<dbReference type="GO" id="GO:0036243">
    <property type="term" value="F:succinate-semialdehyde dehydrogenase (NADP+) activity"/>
    <property type="evidence" value="ECO:0007669"/>
    <property type="project" value="RHEA"/>
</dbReference>
<evidence type="ECO:0000256" key="9">
    <source>
        <dbReference type="ARBA" id="ARBA00067047"/>
    </source>
</evidence>
<proteinExistence type="inferred from homology"/>
<keyword evidence="14" id="KW-1185">Reference proteome</keyword>
<comment type="catalytic activity">
    <reaction evidence="8">
        <text>succinate semialdehyde + NAD(+) + H2O = succinate + NADH + 2 H(+)</text>
        <dbReference type="Rhea" id="RHEA:13217"/>
        <dbReference type="ChEBI" id="CHEBI:15377"/>
        <dbReference type="ChEBI" id="CHEBI:15378"/>
        <dbReference type="ChEBI" id="CHEBI:30031"/>
        <dbReference type="ChEBI" id="CHEBI:57540"/>
        <dbReference type="ChEBI" id="CHEBI:57706"/>
        <dbReference type="ChEBI" id="CHEBI:57945"/>
        <dbReference type="EC" id="1.2.1.16"/>
    </reaction>
</comment>
<dbReference type="Gene3D" id="3.40.605.10">
    <property type="entry name" value="Aldehyde Dehydrogenase, Chain A, domain 1"/>
    <property type="match status" value="1"/>
</dbReference>
<dbReference type="HOGENOM" id="CLU_005391_5_3_1"/>
<dbReference type="Pfam" id="PF00171">
    <property type="entry name" value="Aldedh"/>
    <property type="match status" value="1"/>
</dbReference>
<feature type="active site" evidence="10">
    <location>
        <position position="259"/>
    </location>
</feature>
<evidence type="ECO:0000256" key="1">
    <source>
        <dbReference type="ARBA" id="ARBA00005176"/>
    </source>
</evidence>
<evidence type="ECO:0000313" key="14">
    <source>
        <dbReference type="Proteomes" id="UP000028545"/>
    </source>
</evidence>
<evidence type="ECO:0000256" key="8">
    <source>
        <dbReference type="ARBA" id="ARBA00052698"/>
    </source>
</evidence>
<protein>
    <recommendedName>
        <fullName evidence="4">Succinate-semialdehyde dehydrogenase, mitochondrial</fullName>
        <ecNumber evidence="9">1.2.1.16</ecNumber>
        <ecNumber evidence="3">1.2.1.24</ecNumber>
    </recommendedName>
    <alternativeName>
        <fullName evidence="6">NAD(+)-dependent succinic semialdehyde dehydrogenase</fullName>
    </alternativeName>
</protein>
<dbReference type="InterPro" id="IPR016160">
    <property type="entry name" value="Ald_DH_CS_CYS"/>
</dbReference>
<dbReference type="FunFam" id="3.40.605.10:FF:000005">
    <property type="entry name" value="Succinate-semialdehyde dehydrogenase I"/>
    <property type="match status" value="1"/>
</dbReference>
<dbReference type="SUPFAM" id="SSF53720">
    <property type="entry name" value="ALDH-like"/>
    <property type="match status" value="1"/>
</dbReference>
<dbReference type="OrthoDB" id="310895at2759"/>
<dbReference type="InterPro" id="IPR050740">
    <property type="entry name" value="Aldehyde_DH_Superfamily"/>
</dbReference>
<reference evidence="13 14" key="1">
    <citation type="journal article" date="2014" name="Genome Announc.">
        <title>Draft genome sequence of the pathogenic fungus Scedosporium apiospermum.</title>
        <authorList>
            <person name="Vandeputte P."/>
            <person name="Ghamrawi S."/>
            <person name="Rechenmann M."/>
            <person name="Iltis A."/>
            <person name="Giraud S."/>
            <person name="Fleury M."/>
            <person name="Thornton C."/>
            <person name="Delhaes L."/>
            <person name="Meyer W."/>
            <person name="Papon N."/>
            <person name="Bouchara J.P."/>
        </authorList>
    </citation>
    <scope>NUCLEOTIDE SEQUENCE [LARGE SCALE GENOMIC DNA]</scope>
    <source>
        <strain evidence="13 14">IHEM 14462</strain>
    </source>
</reference>
<evidence type="ECO:0000256" key="7">
    <source>
        <dbReference type="ARBA" id="ARBA00050387"/>
    </source>
</evidence>
<sequence length="462" mass="50133">MELKLEDPSLLKTECYVAGRWVGARSGKQFSVDNPSTCDVVAKCPEFDSVDTESAIGSAKNAFNSFRKTTPRSRATLLRRWYELMIENVEDLAYIITLENGKPLADSRTEVRYAASFLEWFSEEAPRIYGDTMQATNPSCRIVTLREPVGVCGLIAPWNFPAAMITRKAGPALAAGCTIVVKAPGETPLTALALAELAHRAGFPAGVVNVITTLENTADVGRILTTHPTIKKVSFTGSTGVGKLLMSQSASTLKKLSFELGGNAPFIVFEDADLDAAVRGLMASKFRISGQTCVCANRILVHRDVYDEFLVKVVEAVRAFVVGDGFKEETTHGPLVHDRAVAKVHEHVTDAVTKGARLLLGGEPLTHLGPNYFGLTVLADMRPGMKICHEETFGPVAAVFAFESEQEAIALANDSNVGLAGYFYSKDVTRCWRIAEALEVGMVGVNVGKYSPCTFIFFEKPH</sequence>
<dbReference type="GeneID" id="27725369"/>
<dbReference type="PROSITE" id="PS00070">
    <property type="entry name" value="ALDEHYDE_DEHYDR_CYS"/>
    <property type="match status" value="1"/>
</dbReference>
<comment type="similarity">
    <text evidence="2 11">Belongs to the aldehyde dehydrogenase family.</text>
</comment>
<dbReference type="FunFam" id="3.40.309.10:FF:000004">
    <property type="entry name" value="Succinate-semialdehyde dehydrogenase I"/>
    <property type="match status" value="1"/>
</dbReference>
<dbReference type="EC" id="1.2.1.16" evidence="9"/>
<dbReference type="PROSITE" id="PS00687">
    <property type="entry name" value="ALDEHYDE_DEHYDR_GLU"/>
    <property type="match status" value="1"/>
</dbReference>
<dbReference type="Gene3D" id="3.40.309.10">
    <property type="entry name" value="Aldehyde Dehydrogenase, Chain A, domain 2"/>
    <property type="match status" value="1"/>
</dbReference>
<dbReference type="RefSeq" id="XP_016641871.1">
    <property type="nucleotide sequence ID" value="XM_016788437.1"/>
</dbReference>